<keyword evidence="2" id="KW-0479">Metal-binding</keyword>
<protein>
    <recommendedName>
        <fullName evidence="8">Transposase</fullName>
    </recommendedName>
</protein>
<keyword evidence="3" id="KW-0863">Zinc-finger</keyword>
<comment type="subcellular location">
    <subcellularLocation>
        <location evidence="1">Nucleus</location>
    </subcellularLocation>
</comment>
<dbReference type="PANTHER" id="PTHR46481:SF10">
    <property type="entry name" value="ZINC FINGER BED DOMAIN-CONTAINING PROTEIN 39"/>
    <property type="match status" value="1"/>
</dbReference>
<keyword evidence="5" id="KW-0539">Nucleus</keyword>
<dbReference type="PANTHER" id="PTHR46481">
    <property type="entry name" value="ZINC FINGER BED DOMAIN-CONTAINING PROTEIN 4"/>
    <property type="match status" value="1"/>
</dbReference>
<proteinExistence type="predicted"/>
<evidence type="ECO:0000256" key="3">
    <source>
        <dbReference type="ARBA" id="ARBA00022771"/>
    </source>
</evidence>
<organism evidence="6 7">
    <name type="scientific">Cinchona calisaya</name>
    <dbReference type="NCBI Taxonomy" id="153742"/>
    <lineage>
        <taxon>Eukaryota</taxon>
        <taxon>Viridiplantae</taxon>
        <taxon>Streptophyta</taxon>
        <taxon>Embryophyta</taxon>
        <taxon>Tracheophyta</taxon>
        <taxon>Spermatophyta</taxon>
        <taxon>Magnoliopsida</taxon>
        <taxon>eudicotyledons</taxon>
        <taxon>Gunneridae</taxon>
        <taxon>Pentapetalae</taxon>
        <taxon>asterids</taxon>
        <taxon>lamiids</taxon>
        <taxon>Gentianales</taxon>
        <taxon>Rubiaceae</taxon>
        <taxon>Cinchonoideae</taxon>
        <taxon>Cinchoneae</taxon>
        <taxon>Cinchona</taxon>
    </lineage>
</organism>
<dbReference type="AlphaFoldDB" id="A0ABD2ZZ45"/>
<evidence type="ECO:0000313" key="7">
    <source>
        <dbReference type="Proteomes" id="UP001630127"/>
    </source>
</evidence>
<reference evidence="6 7" key="1">
    <citation type="submission" date="2024-11" db="EMBL/GenBank/DDBJ databases">
        <title>A near-complete genome assembly of Cinchona calisaya.</title>
        <authorList>
            <person name="Lian D.C."/>
            <person name="Zhao X.W."/>
            <person name="Wei L."/>
        </authorList>
    </citation>
    <scope>NUCLEOTIDE SEQUENCE [LARGE SCALE GENOMIC DNA]</scope>
    <source>
        <tissue evidence="6">Nenye</tissue>
    </source>
</reference>
<evidence type="ECO:0000256" key="2">
    <source>
        <dbReference type="ARBA" id="ARBA00022723"/>
    </source>
</evidence>
<name>A0ABD2ZZ45_9GENT</name>
<dbReference type="Proteomes" id="UP001630127">
    <property type="component" value="Unassembled WGS sequence"/>
</dbReference>
<dbReference type="InterPro" id="IPR012337">
    <property type="entry name" value="RNaseH-like_sf"/>
</dbReference>
<comment type="caution">
    <text evidence="6">The sequence shown here is derived from an EMBL/GenBank/DDBJ whole genome shotgun (WGS) entry which is preliminary data.</text>
</comment>
<accession>A0ABD2ZZ45</accession>
<gene>
    <name evidence="6" type="ORF">ACH5RR_013081</name>
</gene>
<evidence type="ECO:0000313" key="6">
    <source>
        <dbReference type="EMBL" id="KAL3524709.1"/>
    </source>
</evidence>
<dbReference type="GO" id="GO:0008270">
    <property type="term" value="F:zinc ion binding"/>
    <property type="evidence" value="ECO:0007669"/>
    <property type="project" value="UniProtKB-KW"/>
</dbReference>
<dbReference type="SUPFAM" id="SSF53098">
    <property type="entry name" value="Ribonuclease H-like"/>
    <property type="match status" value="1"/>
</dbReference>
<dbReference type="InterPro" id="IPR052035">
    <property type="entry name" value="ZnF_BED_domain_contain"/>
</dbReference>
<evidence type="ECO:0000256" key="5">
    <source>
        <dbReference type="ARBA" id="ARBA00023242"/>
    </source>
</evidence>
<evidence type="ECO:0000256" key="4">
    <source>
        <dbReference type="ARBA" id="ARBA00022833"/>
    </source>
</evidence>
<evidence type="ECO:0008006" key="8">
    <source>
        <dbReference type="Google" id="ProtNLM"/>
    </source>
</evidence>
<keyword evidence="7" id="KW-1185">Reference proteome</keyword>
<evidence type="ECO:0000256" key="1">
    <source>
        <dbReference type="ARBA" id="ARBA00004123"/>
    </source>
</evidence>
<dbReference type="EMBL" id="JBJUIK010000006">
    <property type="protein sequence ID" value="KAL3524709.1"/>
    <property type="molecule type" value="Genomic_DNA"/>
</dbReference>
<sequence>MVPTKATGENLVNTTINSLLEWNLDKIFTATMDNHLAHDAVARCLQEHYLSRGLLLLSGKSAQFRCWGHILNLIVQEGLDEIKACIQRIQNAVKYVKASPKRKLEFLQYADQERIPKGYEITCNSEVLKNEKFINNETSNSNAPFGTKINTMADFYMHDDEEDCIYGKTELDTYLEKKIHPSRPDEYDDFNN</sequence>
<keyword evidence="4" id="KW-0862">Zinc</keyword>
<dbReference type="GO" id="GO:0005634">
    <property type="term" value="C:nucleus"/>
    <property type="evidence" value="ECO:0007669"/>
    <property type="project" value="UniProtKB-SubCell"/>
</dbReference>